<keyword evidence="1" id="KW-1133">Transmembrane helix</keyword>
<dbReference type="EMBL" id="LKCM01000230">
    <property type="protein sequence ID" value="KPQ42499.1"/>
    <property type="molecule type" value="Genomic_DNA"/>
</dbReference>
<sequence length="170" mass="19448">MEIKKQNQRFVAAIIVLVIASFVLTNKLLGSSPELNLVMNGSTVVIERPAKLFTYSDLLLSTFSSFVLGTTIMYLLAGRWRGYPEQLSFESKPVEEDKNEKWRMVLDALKEDEHKIYREILDAGGEMLQKDLVALSGFNGPKVTRTLDNLEKRNFIERKSYGMTNLVRLR</sequence>
<evidence type="ECO:0000256" key="1">
    <source>
        <dbReference type="SAM" id="Phobius"/>
    </source>
</evidence>
<dbReference type="SUPFAM" id="SSF46785">
    <property type="entry name" value="Winged helix' DNA-binding domain"/>
    <property type="match status" value="1"/>
</dbReference>
<evidence type="ECO:0000313" key="4">
    <source>
        <dbReference type="Proteomes" id="UP000050360"/>
    </source>
</evidence>
<comment type="caution">
    <text evidence="3">The sequence shown here is derived from an EMBL/GenBank/DDBJ whole genome shotgun (WGS) entry which is preliminary data.</text>
</comment>
<organism evidence="3 4">
    <name type="scientific">Candidatus Methanoperedens nitratireducens</name>
    <dbReference type="NCBI Taxonomy" id="1392998"/>
    <lineage>
        <taxon>Archaea</taxon>
        <taxon>Methanobacteriati</taxon>
        <taxon>Methanobacteriota</taxon>
        <taxon>Stenosarchaea group</taxon>
        <taxon>Methanomicrobia</taxon>
        <taxon>Methanosarcinales</taxon>
        <taxon>ANME-2 cluster</taxon>
        <taxon>Candidatus Methanoperedentaceae</taxon>
        <taxon>Candidatus Methanoperedens</taxon>
    </lineage>
</organism>
<dbReference type="AlphaFoldDB" id="A0A0P7ZCV7"/>
<evidence type="ECO:0000259" key="2">
    <source>
        <dbReference type="Pfam" id="PF24034"/>
    </source>
</evidence>
<keyword evidence="1" id="KW-0472">Membrane</keyword>
<keyword evidence="1" id="KW-0812">Transmembrane</keyword>
<dbReference type="InterPro" id="IPR055767">
    <property type="entry name" value="DUF7343"/>
</dbReference>
<gene>
    <name evidence="3" type="ORF">MPEBLZ_02957</name>
</gene>
<reference evidence="3 4" key="1">
    <citation type="submission" date="2015-09" db="EMBL/GenBank/DDBJ databases">
        <title>A metagenomics-based metabolic model of nitrate-dependent anaerobic oxidation of methane by Methanoperedens-like archaea.</title>
        <authorList>
            <person name="Arshad A."/>
            <person name="Speth D.R."/>
            <person name="De Graaf R.M."/>
            <person name="Op Den Camp H.J."/>
            <person name="Jetten M.S."/>
            <person name="Welte C.U."/>
        </authorList>
    </citation>
    <scope>NUCLEOTIDE SEQUENCE [LARGE SCALE GENOMIC DNA]</scope>
</reference>
<name>A0A0P7ZCV7_9EURY</name>
<dbReference type="InterPro" id="IPR036390">
    <property type="entry name" value="WH_DNA-bd_sf"/>
</dbReference>
<dbReference type="Pfam" id="PF24034">
    <property type="entry name" value="DUF7343"/>
    <property type="match status" value="1"/>
</dbReference>
<accession>A0A0P7ZCV7</accession>
<dbReference type="InterPro" id="IPR036388">
    <property type="entry name" value="WH-like_DNA-bd_sf"/>
</dbReference>
<protein>
    <recommendedName>
        <fullName evidence="2">DUF7343 domain-containing protein</fullName>
    </recommendedName>
</protein>
<evidence type="ECO:0000313" key="3">
    <source>
        <dbReference type="EMBL" id="KPQ42499.1"/>
    </source>
</evidence>
<feature type="domain" description="DUF7343" evidence="2">
    <location>
        <begin position="110"/>
        <end position="169"/>
    </location>
</feature>
<feature type="transmembrane region" description="Helical" evidence="1">
    <location>
        <begin position="12"/>
        <end position="29"/>
    </location>
</feature>
<proteinExistence type="predicted"/>
<feature type="transmembrane region" description="Helical" evidence="1">
    <location>
        <begin position="58"/>
        <end position="77"/>
    </location>
</feature>
<dbReference type="Proteomes" id="UP000050360">
    <property type="component" value="Unassembled WGS sequence"/>
</dbReference>
<dbReference type="Gene3D" id="1.10.10.10">
    <property type="entry name" value="Winged helix-like DNA-binding domain superfamily/Winged helix DNA-binding domain"/>
    <property type="match status" value="1"/>
</dbReference>